<dbReference type="Gene3D" id="3.40.570.10">
    <property type="entry name" value="Extracellular Endonuclease, subunit A"/>
    <property type="match status" value="1"/>
</dbReference>
<proteinExistence type="predicted"/>
<evidence type="ECO:0000313" key="1">
    <source>
        <dbReference type="EMBL" id="EFO71349.1"/>
    </source>
</evidence>
<dbReference type="Proteomes" id="UP000003648">
    <property type="component" value="Unassembled WGS sequence"/>
</dbReference>
<dbReference type="EMBL" id="AEHQ01000007">
    <property type="protein sequence ID" value="EFO71349.1"/>
    <property type="molecule type" value="Genomic_DNA"/>
</dbReference>
<gene>
    <name evidence="1" type="ORF">HMPREF9211_0156</name>
</gene>
<evidence type="ECO:0000313" key="2">
    <source>
        <dbReference type="Proteomes" id="UP000003648"/>
    </source>
</evidence>
<sequence length="243" mass="28569">MEKDKAKCVAKNCKNEFIKPSYHNKNDYEYLKQFLSVKFGIEINHNLKQESGYYQIEPMVPFHENKEEFIRVEMTIASNEAPMKVKGWKVCLKKEPQDTFYRNFICKNKEGNKKKRCFVVKHFHGTMEIHRGHLLAKKFKKFLVSKPDSDNDVNQFFGEGCVENITYQTSRANCDSPTIHGQWHFEREVIKTLNNGEVTKVFYEIYELSVQERSLGRVLLINSEPENVLSYFVFIPNSENSSK</sequence>
<organism evidence="1 2">
    <name type="scientific">Lactobacillus iners LactinV 01V1-a</name>
    <dbReference type="NCBI Taxonomy" id="879297"/>
    <lineage>
        <taxon>Bacteria</taxon>
        <taxon>Bacillati</taxon>
        <taxon>Bacillota</taxon>
        <taxon>Bacilli</taxon>
        <taxon>Lactobacillales</taxon>
        <taxon>Lactobacillaceae</taxon>
        <taxon>Lactobacillus</taxon>
    </lineage>
</organism>
<comment type="caution">
    <text evidence="1">The sequence shown here is derived from an EMBL/GenBank/DDBJ whole genome shotgun (WGS) entry which is preliminary data.</text>
</comment>
<accession>E1NRA9</accession>
<dbReference type="InterPro" id="IPR044929">
    <property type="entry name" value="DNA/RNA_non-sp_Endonuclease_sf"/>
</dbReference>
<dbReference type="AlphaFoldDB" id="E1NRA9"/>
<name>E1NRA9_9LACO</name>
<protein>
    <submittedName>
        <fullName evidence="1">Uncharacterized protein</fullName>
    </submittedName>
</protein>
<reference evidence="1 2" key="1">
    <citation type="submission" date="2010-09" db="EMBL/GenBank/DDBJ databases">
        <authorList>
            <person name="Durkin A.S."/>
            <person name="Madupu R."/>
            <person name="Torralba M."/>
            <person name="Gillis M."/>
            <person name="Methe B."/>
            <person name="Sutton G."/>
            <person name="Nelson K.E."/>
        </authorList>
    </citation>
    <scope>NUCLEOTIDE SEQUENCE [LARGE SCALE GENOMIC DNA]</scope>
    <source>
        <strain evidence="1 2">LactinV 01V1-a</strain>
    </source>
</reference>